<name>A0A9D4QZB1_DREPO</name>
<evidence type="ECO:0000313" key="2">
    <source>
        <dbReference type="Proteomes" id="UP000828390"/>
    </source>
</evidence>
<dbReference type="Proteomes" id="UP000828390">
    <property type="component" value="Unassembled WGS sequence"/>
</dbReference>
<reference evidence="1" key="1">
    <citation type="journal article" date="2019" name="bioRxiv">
        <title>The Genome of the Zebra Mussel, Dreissena polymorpha: A Resource for Invasive Species Research.</title>
        <authorList>
            <person name="McCartney M.A."/>
            <person name="Auch B."/>
            <person name="Kono T."/>
            <person name="Mallez S."/>
            <person name="Zhang Y."/>
            <person name="Obille A."/>
            <person name="Becker A."/>
            <person name="Abrahante J.E."/>
            <person name="Garbe J."/>
            <person name="Badalamenti J.P."/>
            <person name="Herman A."/>
            <person name="Mangelson H."/>
            <person name="Liachko I."/>
            <person name="Sullivan S."/>
            <person name="Sone E.D."/>
            <person name="Koren S."/>
            <person name="Silverstein K.A.T."/>
            <person name="Beckman K.B."/>
            <person name="Gohl D.M."/>
        </authorList>
    </citation>
    <scope>NUCLEOTIDE SEQUENCE</scope>
    <source>
        <strain evidence="1">Duluth1</strain>
        <tissue evidence="1">Whole animal</tissue>
    </source>
</reference>
<accession>A0A9D4QZB1</accession>
<evidence type="ECO:0000313" key="1">
    <source>
        <dbReference type="EMBL" id="KAH3848398.1"/>
    </source>
</evidence>
<protein>
    <submittedName>
        <fullName evidence="1">Uncharacterized protein</fullName>
    </submittedName>
</protein>
<dbReference type="AlphaFoldDB" id="A0A9D4QZB1"/>
<proteinExistence type="predicted"/>
<organism evidence="1 2">
    <name type="scientific">Dreissena polymorpha</name>
    <name type="common">Zebra mussel</name>
    <name type="synonym">Mytilus polymorpha</name>
    <dbReference type="NCBI Taxonomy" id="45954"/>
    <lineage>
        <taxon>Eukaryota</taxon>
        <taxon>Metazoa</taxon>
        <taxon>Spiralia</taxon>
        <taxon>Lophotrochozoa</taxon>
        <taxon>Mollusca</taxon>
        <taxon>Bivalvia</taxon>
        <taxon>Autobranchia</taxon>
        <taxon>Heteroconchia</taxon>
        <taxon>Euheterodonta</taxon>
        <taxon>Imparidentia</taxon>
        <taxon>Neoheterodontei</taxon>
        <taxon>Myida</taxon>
        <taxon>Dreissenoidea</taxon>
        <taxon>Dreissenidae</taxon>
        <taxon>Dreissena</taxon>
    </lineage>
</organism>
<gene>
    <name evidence="1" type="ORF">DPMN_090759</name>
</gene>
<comment type="caution">
    <text evidence="1">The sequence shown here is derived from an EMBL/GenBank/DDBJ whole genome shotgun (WGS) entry which is preliminary data.</text>
</comment>
<keyword evidence="2" id="KW-1185">Reference proteome</keyword>
<dbReference type="EMBL" id="JAIWYP010000003">
    <property type="protein sequence ID" value="KAH3848398.1"/>
    <property type="molecule type" value="Genomic_DNA"/>
</dbReference>
<reference evidence="1" key="2">
    <citation type="submission" date="2020-11" db="EMBL/GenBank/DDBJ databases">
        <authorList>
            <person name="McCartney M.A."/>
            <person name="Auch B."/>
            <person name="Kono T."/>
            <person name="Mallez S."/>
            <person name="Becker A."/>
            <person name="Gohl D.M."/>
            <person name="Silverstein K.A.T."/>
            <person name="Koren S."/>
            <person name="Bechman K.B."/>
            <person name="Herman A."/>
            <person name="Abrahante J.E."/>
            <person name="Garbe J."/>
        </authorList>
    </citation>
    <scope>NUCLEOTIDE SEQUENCE</scope>
    <source>
        <strain evidence="1">Duluth1</strain>
        <tissue evidence="1">Whole animal</tissue>
    </source>
</reference>
<sequence>MSSEVSGSGVEKGGFGVMGLDWTTPKQDLPLQERMFVGLLELACRRRPVILNLRGRDR</sequence>